<keyword evidence="13" id="KW-1185">Reference proteome</keyword>
<evidence type="ECO:0000256" key="3">
    <source>
        <dbReference type="ARBA" id="ARBA00011738"/>
    </source>
</evidence>
<dbReference type="PANTHER" id="PTHR42684:SF17">
    <property type="entry name" value="ADENOSYLMETHIONINE-8-AMINO-7-OXONONANOATE AMINOTRANSFERASE"/>
    <property type="match status" value="1"/>
</dbReference>
<keyword evidence="7 11" id="KW-0949">S-adenosyl-L-methionine</keyword>
<gene>
    <name evidence="11" type="primary">bioA</name>
    <name evidence="12" type="ORF">MELA_02763</name>
</gene>
<dbReference type="HAMAP" id="MF_00834">
    <property type="entry name" value="BioA"/>
    <property type="match status" value="1"/>
</dbReference>
<proteinExistence type="inferred from homology"/>
<sequence>MASRSHRLRQDDKRYVWHPFTQMADWLHERHPIIERGEGSVLIDVDGRRYLDGVSSLWVTVHGHRKQAIDRAIRAQLGKVAHTSFLGLSHPLAIELAKALVRITPDGLAKVFYSDNGSTAVEIALKMAFQYWQQRGGAFARKTRFIALEEAYHGDTVGAVSVGGIDLFHQLYRPLLFPIRRIPSPYRAPWNRRRRLDALARLESMLSRHHDQVAGLVMEPLIQGAAGMLPAPSGFLKAVRSLCSQYNVLLILDEVATGFGRTGTMFACEQEGVAPDLLCLAKGLTGGYLPLAATLTTQQIFDGFCAPYGEKKAFFHGHSYTANPLACAAALASLQCFRREQTLKRLQPKIALLRRELESLRLLAHVGDIRQVGFMVGIELMEDPKRGKAYPYEAKMGIRTILEARRRGLIIRPLGNVIVLMPPLSISSKDLIRMVRIVGDAIRVATE</sequence>
<keyword evidence="6 11" id="KW-0808">Transferase</keyword>
<comment type="caution">
    <text evidence="11">Lacks conserved residue(s) required for the propagation of feature annotation.</text>
</comment>
<feature type="binding site" evidence="11">
    <location>
        <position position="317"/>
    </location>
    <ligand>
        <name>substrate</name>
    </ligand>
</feature>
<dbReference type="PANTHER" id="PTHR42684">
    <property type="entry name" value="ADENOSYLMETHIONINE-8-AMINO-7-OXONONANOATE AMINOTRANSFERASE"/>
    <property type="match status" value="1"/>
</dbReference>
<comment type="pathway">
    <text evidence="11">Cofactor biosynthesis; biotin biosynthesis; 7,8-diaminononanoate from 8-amino-7-oxononanoate (SAM route): step 1/1.</text>
</comment>
<feature type="binding site" evidence="11">
    <location>
        <position position="282"/>
    </location>
    <ligand>
        <name>substrate</name>
    </ligand>
</feature>
<dbReference type="AlphaFoldDB" id="A0A564ZM00"/>
<accession>A0A564ZM00</accession>
<comment type="function">
    <text evidence="11">Catalyzes the transfer of the alpha-amino group from S-adenosyl-L-methionine (SAM) to 7-keto-8-aminopelargonic acid (KAPA) to form 7,8-diaminopelargonic acid (DAPA). It is the only aminotransferase known to utilize SAM as an amino donor.</text>
</comment>
<feature type="binding site" evidence="11">
    <location>
        <position position="412"/>
    </location>
    <ligand>
        <name>substrate</name>
    </ligand>
</feature>
<evidence type="ECO:0000256" key="10">
    <source>
        <dbReference type="ARBA" id="ARBA00060970"/>
    </source>
</evidence>
<evidence type="ECO:0000256" key="8">
    <source>
        <dbReference type="ARBA" id="ARBA00022756"/>
    </source>
</evidence>
<feature type="binding site" evidence="11">
    <location>
        <position position="152"/>
    </location>
    <ligand>
        <name>substrate</name>
    </ligand>
</feature>
<feature type="binding site" evidence="11">
    <location>
        <begin position="117"/>
        <end position="118"/>
    </location>
    <ligand>
        <name>pyridoxal 5'-phosphate</name>
        <dbReference type="ChEBI" id="CHEBI:597326"/>
    </ligand>
</feature>
<dbReference type="GO" id="GO:0004015">
    <property type="term" value="F:adenosylmethionine-8-amino-7-oxononanoate transaminase activity"/>
    <property type="evidence" value="ECO:0007669"/>
    <property type="project" value="UniProtKB-UniRule"/>
</dbReference>
<comment type="subunit">
    <text evidence="3 11">Homodimer.</text>
</comment>
<dbReference type="InterPro" id="IPR049704">
    <property type="entry name" value="Aminotrans_3_PPA_site"/>
</dbReference>
<comment type="subcellular location">
    <subcellularLocation>
        <location evidence="2 11">Cytoplasm</location>
    </subcellularLocation>
</comment>
<evidence type="ECO:0000256" key="7">
    <source>
        <dbReference type="ARBA" id="ARBA00022691"/>
    </source>
</evidence>
<dbReference type="InterPro" id="IPR015421">
    <property type="entry name" value="PyrdxlP-dep_Trfase_major"/>
</dbReference>
<dbReference type="InterPro" id="IPR015424">
    <property type="entry name" value="PyrdxlP-dep_Trfase"/>
</dbReference>
<dbReference type="EMBL" id="CABIKM010000052">
    <property type="protein sequence ID" value="VUZ86360.1"/>
    <property type="molecule type" value="Genomic_DNA"/>
</dbReference>
<dbReference type="GO" id="GO:0030170">
    <property type="term" value="F:pyridoxal phosphate binding"/>
    <property type="evidence" value="ECO:0007669"/>
    <property type="project" value="UniProtKB-UniRule"/>
</dbReference>
<dbReference type="Proteomes" id="UP000334340">
    <property type="component" value="Unassembled WGS sequence"/>
</dbReference>
<dbReference type="FunFam" id="3.40.640.10:FF:000078">
    <property type="entry name" value="Adenosylmethionine-8-amino-7-oxononanoate aminotransferase"/>
    <property type="match status" value="1"/>
</dbReference>
<feature type="binding site" evidence="11">
    <location>
        <begin position="318"/>
        <end position="319"/>
    </location>
    <ligand>
        <name>pyridoxal 5'-phosphate</name>
        <dbReference type="ChEBI" id="CHEBI:597326"/>
    </ligand>
</feature>
<evidence type="ECO:0000313" key="12">
    <source>
        <dbReference type="EMBL" id="VUZ86360.1"/>
    </source>
</evidence>
<evidence type="ECO:0000256" key="1">
    <source>
        <dbReference type="ARBA" id="ARBA00001933"/>
    </source>
</evidence>
<name>A0A564ZM00_9BACT</name>
<comment type="cofactor">
    <cofactor evidence="1 11">
        <name>pyridoxal 5'-phosphate</name>
        <dbReference type="ChEBI" id="CHEBI:597326"/>
    </cofactor>
</comment>
<keyword evidence="4 11" id="KW-0963">Cytoplasm</keyword>
<dbReference type="InterPro" id="IPR005815">
    <property type="entry name" value="BioA"/>
</dbReference>
<feature type="binding site" evidence="11">
    <location>
        <position position="253"/>
    </location>
    <ligand>
        <name>pyridoxal 5'-phosphate</name>
        <dbReference type="ChEBI" id="CHEBI:597326"/>
    </ligand>
</feature>
<evidence type="ECO:0000256" key="11">
    <source>
        <dbReference type="HAMAP-Rule" id="MF_00834"/>
    </source>
</evidence>
<dbReference type="Gene3D" id="3.40.640.10">
    <property type="entry name" value="Type I PLP-dependent aspartate aminotransferase-like (Major domain)"/>
    <property type="match status" value="1"/>
</dbReference>
<feature type="site" description="Participates in the substrate recognition with KAPA and in a stacking interaction with the adenine ring of SAM" evidence="11">
    <location>
        <position position="20"/>
    </location>
</feature>
<dbReference type="Gene3D" id="3.90.1150.10">
    <property type="entry name" value="Aspartate Aminotransferase, domain 1"/>
    <property type="match status" value="1"/>
</dbReference>
<dbReference type="GO" id="GO:0005737">
    <property type="term" value="C:cytoplasm"/>
    <property type="evidence" value="ECO:0007669"/>
    <property type="project" value="UniProtKB-SubCell"/>
</dbReference>
<evidence type="ECO:0000256" key="2">
    <source>
        <dbReference type="ARBA" id="ARBA00004496"/>
    </source>
</evidence>
<comment type="similarity">
    <text evidence="10 11">Belongs to the class-III pyridoxal-phosphate-dependent aminotransferase family. BioA subfamily.</text>
</comment>
<dbReference type="Pfam" id="PF00202">
    <property type="entry name" value="Aminotran_3"/>
    <property type="match status" value="1"/>
</dbReference>
<evidence type="ECO:0000313" key="13">
    <source>
        <dbReference type="Proteomes" id="UP000334340"/>
    </source>
</evidence>
<comment type="catalytic activity">
    <reaction evidence="11">
        <text>(8S)-8-amino-7-oxononanoate + S-adenosyl-L-methionine = S-adenosyl-4-methylsulfanyl-2-oxobutanoate + (7R,8S)-7,8-diammoniononanoate</text>
        <dbReference type="Rhea" id="RHEA:16861"/>
        <dbReference type="ChEBI" id="CHEBI:16490"/>
        <dbReference type="ChEBI" id="CHEBI:59789"/>
        <dbReference type="ChEBI" id="CHEBI:149468"/>
        <dbReference type="ChEBI" id="CHEBI:149469"/>
        <dbReference type="EC" id="2.6.1.62"/>
    </reaction>
</comment>
<dbReference type="UniPathway" id="UPA00078">
    <property type="reaction ID" value="UER00160"/>
</dbReference>
<evidence type="ECO:0000256" key="5">
    <source>
        <dbReference type="ARBA" id="ARBA00022576"/>
    </source>
</evidence>
<dbReference type="CDD" id="cd00610">
    <property type="entry name" value="OAT_like"/>
    <property type="match status" value="1"/>
</dbReference>
<dbReference type="PROSITE" id="PS00600">
    <property type="entry name" value="AA_TRANSFER_CLASS_3"/>
    <property type="match status" value="1"/>
</dbReference>
<keyword evidence="8 11" id="KW-0093">Biotin biosynthesis</keyword>
<evidence type="ECO:0000256" key="9">
    <source>
        <dbReference type="ARBA" id="ARBA00022898"/>
    </source>
</evidence>
<keyword evidence="5 11" id="KW-0032">Aminotransferase</keyword>
<dbReference type="NCBIfam" id="TIGR00508">
    <property type="entry name" value="bioA"/>
    <property type="match status" value="1"/>
</dbReference>
<dbReference type="InterPro" id="IPR005814">
    <property type="entry name" value="Aminotrans_3"/>
</dbReference>
<dbReference type="GO" id="GO:0009102">
    <property type="term" value="P:biotin biosynthetic process"/>
    <property type="evidence" value="ECO:0007669"/>
    <property type="project" value="UniProtKB-UniRule"/>
</dbReference>
<keyword evidence="9 11" id="KW-0663">Pyridoxal phosphate</keyword>
<dbReference type="EC" id="2.6.1.62" evidence="11"/>
<reference evidence="12 13" key="1">
    <citation type="submission" date="2019-07" db="EMBL/GenBank/DDBJ databases">
        <authorList>
            <person name="Cremers G."/>
        </authorList>
    </citation>
    <scope>NUCLEOTIDE SEQUENCE [LARGE SCALE GENOMIC DNA]</scope>
</reference>
<evidence type="ECO:0000256" key="6">
    <source>
        <dbReference type="ARBA" id="ARBA00022679"/>
    </source>
</evidence>
<organism evidence="12 13">
    <name type="scientific">Candidatus Methylomirabilis lanthanidiphila</name>
    <dbReference type="NCBI Taxonomy" id="2211376"/>
    <lineage>
        <taxon>Bacteria</taxon>
        <taxon>Candidatus Methylomirabilota</taxon>
        <taxon>Candidatus Methylomirabilia</taxon>
        <taxon>Candidatus Methylomirabilales</taxon>
        <taxon>Candidatus Methylomirabilaceae</taxon>
        <taxon>Candidatus Methylomirabilis</taxon>
    </lineage>
</organism>
<protein>
    <recommendedName>
        <fullName evidence="11">Adenosylmethionine-8-amino-7-oxononanoate aminotransferase</fullName>
        <ecNumber evidence="11">2.6.1.62</ecNumber>
    </recommendedName>
    <alternativeName>
        <fullName evidence="11">7,8-diamino-pelargonic acid aminotransferase</fullName>
        <shortName evidence="11">DAPA AT</shortName>
        <shortName evidence="11">DAPA aminotransferase</shortName>
    </alternativeName>
    <alternativeName>
        <fullName evidence="11">7,8-diaminononanoate synthase</fullName>
        <shortName evidence="11">DANS</shortName>
    </alternativeName>
    <alternativeName>
        <fullName evidence="11">Diaminopelargonic acid synthase</fullName>
    </alternativeName>
</protein>
<evidence type="ECO:0000256" key="4">
    <source>
        <dbReference type="ARBA" id="ARBA00022490"/>
    </source>
</evidence>
<feature type="modified residue" description="N6-(pyridoxal phosphate)lysine" evidence="11">
    <location>
        <position position="282"/>
    </location>
</feature>
<dbReference type="InterPro" id="IPR015422">
    <property type="entry name" value="PyrdxlP-dep_Trfase_small"/>
</dbReference>
<dbReference type="SUPFAM" id="SSF53383">
    <property type="entry name" value="PLP-dependent transferases"/>
    <property type="match status" value="1"/>
</dbReference>